<dbReference type="HOGENOM" id="CLU_1917297_0_0_1"/>
<keyword evidence="1" id="KW-0812">Transmembrane</keyword>
<keyword evidence="1" id="KW-1133">Transmembrane helix</keyword>
<evidence type="ECO:0000313" key="3">
    <source>
        <dbReference type="Proteomes" id="UP000053424"/>
    </source>
</evidence>
<name>A0A0C2Z9K8_HEBCY</name>
<sequence>MEDLESTHFNPFRDPSFVRKVVKEPQAQVESDESNPRWQPKITLYRLLVISTTISLGSAKAVAVFYGKSYVSITIEWIAGVAVSIFLYILGLYESNPFNMMPYLFEIHYDNQVYSGGSLLNLTALASPTKVE</sequence>
<dbReference type="AlphaFoldDB" id="A0A0C2Z9K8"/>
<keyword evidence="3" id="KW-1185">Reference proteome</keyword>
<feature type="transmembrane region" description="Helical" evidence="1">
    <location>
        <begin position="44"/>
        <end position="67"/>
    </location>
</feature>
<evidence type="ECO:0000313" key="2">
    <source>
        <dbReference type="EMBL" id="KIM49827.1"/>
    </source>
</evidence>
<protein>
    <submittedName>
        <fullName evidence="2">Uncharacterized protein</fullName>
    </submittedName>
</protein>
<evidence type="ECO:0000256" key="1">
    <source>
        <dbReference type="SAM" id="Phobius"/>
    </source>
</evidence>
<gene>
    <name evidence="2" type="ORF">M413DRAFT_408142</name>
</gene>
<reference evidence="2 3" key="1">
    <citation type="submission" date="2014-04" db="EMBL/GenBank/DDBJ databases">
        <authorList>
            <consortium name="DOE Joint Genome Institute"/>
            <person name="Kuo A."/>
            <person name="Gay G."/>
            <person name="Dore J."/>
            <person name="Kohler A."/>
            <person name="Nagy L.G."/>
            <person name="Floudas D."/>
            <person name="Copeland A."/>
            <person name="Barry K.W."/>
            <person name="Cichocki N."/>
            <person name="Veneault-Fourrey C."/>
            <person name="LaButti K."/>
            <person name="Lindquist E.A."/>
            <person name="Lipzen A."/>
            <person name="Lundell T."/>
            <person name="Morin E."/>
            <person name="Murat C."/>
            <person name="Sun H."/>
            <person name="Tunlid A."/>
            <person name="Henrissat B."/>
            <person name="Grigoriev I.V."/>
            <person name="Hibbett D.S."/>
            <person name="Martin F."/>
            <person name="Nordberg H.P."/>
            <person name="Cantor M.N."/>
            <person name="Hua S.X."/>
        </authorList>
    </citation>
    <scope>NUCLEOTIDE SEQUENCE [LARGE SCALE GENOMIC DNA]</scope>
    <source>
        <strain evidence="3">h7</strain>
    </source>
</reference>
<accession>A0A0C2Z9K8</accession>
<dbReference type="OrthoDB" id="3268450at2759"/>
<reference evidence="3" key="2">
    <citation type="submission" date="2015-01" db="EMBL/GenBank/DDBJ databases">
        <title>Evolutionary Origins and Diversification of the Mycorrhizal Mutualists.</title>
        <authorList>
            <consortium name="DOE Joint Genome Institute"/>
            <consortium name="Mycorrhizal Genomics Consortium"/>
            <person name="Kohler A."/>
            <person name="Kuo A."/>
            <person name="Nagy L.G."/>
            <person name="Floudas D."/>
            <person name="Copeland A."/>
            <person name="Barry K.W."/>
            <person name="Cichocki N."/>
            <person name="Veneault-Fourrey C."/>
            <person name="LaButti K."/>
            <person name="Lindquist E.A."/>
            <person name="Lipzen A."/>
            <person name="Lundell T."/>
            <person name="Morin E."/>
            <person name="Murat C."/>
            <person name="Riley R."/>
            <person name="Ohm R."/>
            <person name="Sun H."/>
            <person name="Tunlid A."/>
            <person name="Henrissat B."/>
            <person name="Grigoriev I.V."/>
            <person name="Hibbett D.S."/>
            <person name="Martin F."/>
        </authorList>
    </citation>
    <scope>NUCLEOTIDE SEQUENCE [LARGE SCALE GENOMIC DNA]</scope>
    <source>
        <strain evidence="3">h7</strain>
    </source>
</reference>
<dbReference type="Proteomes" id="UP000053424">
    <property type="component" value="Unassembled WGS sequence"/>
</dbReference>
<organism evidence="2 3">
    <name type="scientific">Hebeloma cylindrosporum</name>
    <dbReference type="NCBI Taxonomy" id="76867"/>
    <lineage>
        <taxon>Eukaryota</taxon>
        <taxon>Fungi</taxon>
        <taxon>Dikarya</taxon>
        <taxon>Basidiomycota</taxon>
        <taxon>Agaricomycotina</taxon>
        <taxon>Agaricomycetes</taxon>
        <taxon>Agaricomycetidae</taxon>
        <taxon>Agaricales</taxon>
        <taxon>Agaricineae</taxon>
        <taxon>Hymenogastraceae</taxon>
        <taxon>Hebeloma</taxon>
    </lineage>
</organism>
<feature type="transmembrane region" description="Helical" evidence="1">
    <location>
        <begin position="73"/>
        <end position="93"/>
    </location>
</feature>
<dbReference type="EMBL" id="KN831768">
    <property type="protein sequence ID" value="KIM49827.1"/>
    <property type="molecule type" value="Genomic_DNA"/>
</dbReference>
<proteinExistence type="predicted"/>
<keyword evidence="1" id="KW-0472">Membrane</keyword>